<evidence type="ECO:0000313" key="1">
    <source>
        <dbReference type="EMBL" id="KAJ1177940.1"/>
    </source>
</evidence>
<dbReference type="Proteomes" id="UP001066276">
    <property type="component" value="Chromosome 3_2"/>
</dbReference>
<comment type="caution">
    <text evidence="1">The sequence shown here is derived from an EMBL/GenBank/DDBJ whole genome shotgun (WGS) entry which is preliminary data.</text>
</comment>
<reference evidence="1" key="1">
    <citation type="journal article" date="2022" name="bioRxiv">
        <title>Sequencing and chromosome-scale assembly of the giantPleurodeles waltlgenome.</title>
        <authorList>
            <person name="Brown T."/>
            <person name="Elewa A."/>
            <person name="Iarovenko S."/>
            <person name="Subramanian E."/>
            <person name="Araus A.J."/>
            <person name="Petzold A."/>
            <person name="Susuki M."/>
            <person name="Suzuki K.-i.T."/>
            <person name="Hayashi T."/>
            <person name="Toyoda A."/>
            <person name="Oliveira C."/>
            <person name="Osipova E."/>
            <person name="Leigh N.D."/>
            <person name="Simon A."/>
            <person name="Yun M.H."/>
        </authorList>
    </citation>
    <scope>NUCLEOTIDE SEQUENCE</scope>
    <source>
        <strain evidence="1">20211129_DDA</strain>
        <tissue evidence="1">Liver</tissue>
    </source>
</reference>
<organism evidence="1 2">
    <name type="scientific">Pleurodeles waltl</name>
    <name type="common">Iberian ribbed newt</name>
    <dbReference type="NCBI Taxonomy" id="8319"/>
    <lineage>
        <taxon>Eukaryota</taxon>
        <taxon>Metazoa</taxon>
        <taxon>Chordata</taxon>
        <taxon>Craniata</taxon>
        <taxon>Vertebrata</taxon>
        <taxon>Euteleostomi</taxon>
        <taxon>Amphibia</taxon>
        <taxon>Batrachia</taxon>
        <taxon>Caudata</taxon>
        <taxon>Salamandroidea</taxon>
        <taxon>Salamandridae</taxon>
        <taxon>Pleurodelinae</taxon>
        <taxon>Pleurodeles</taxon>
    </lineage>
</organism>
<dbReference type="EMBL" id="JANPWB010000006">
    <property type="protein sequence ID" value="KAJ1177940.1"/>
    <property type="molecule type" value="Genomic_DNA"/>
</dbReference>
<protein>
    <submittedName>
        <fullName evidence="1">Uncharacterized protein</fullName>
    </submittedName>
</protein>
<dbReference type="AlphaFoldDB" id="A0AAV7TMS8"/>
<keyword evidence="2" id="KW-1185">Reference proteome</keyword>
<accession>A0AAV7TMS8</accession>
<proteinExistence type="predicted"/>
<dbReference type="PROSITE" id="PS51257">
    <property type="entry name" value="PROKAR_LIPOPROTEIN"/>
    <property type="match status" value="1"/>
</dbReference>
<gene>
    <name evidence="1" type="ORF">NDU88_003191</name>
</gene>
<evidence type="ECO:0000313" key="2">
    <source>
        <dbReference type="Proteomes" id="UP001066276"/>
    </source>
</evidence>
<name>A0AAV7TMS8_PLEWA</name>
<sequence>MLADRSAQGAAANPGSQACSATSVLYFLARGTKVSIGPQRVLELYTAPVKANSLHITEQLATKPIASMTLEQRVILDGPLTGKEAIDAVARGKTPGLDGLPEEFDAAFKDKLIPSVI</sequence>